<dbReference type="GO" id="GO:0003723">
    <property type="term" value="F:RNA binding"/>
    <property type="evidence" value="ECO:0007669"/>
    <property type="project" value="UniProtKB-UniRule"/>
</dbReference>
<dbReference type="Proteomes" id="UP000278807">
    <property type="component" value="Unassembled WGS sequence"/>
</dbReference>
<dbReference type="InterPro" id="IPR012677">
    <property type="entry name" value="Nucleotide-bd_a/b_plait_sf"/>
</dbReference>
<reference evidence="3 4" key="2">
    <citation type="submission" date="2018-11" db="EMBL/GenBank/DDBJ databases">
        <authorList>
            <consortium name="Pathogen Informatics"/>
        </authorList>
    </citation>
    <scope>NUCLEOTIDE SEQUENCE [LARGE SCALE GENOMIC DNA]</scope>
</reference>
<dbReference type="STRING" id="102285.A0A158QH52"/>
<dbReference type="InterPro" id="IPR035979">
    <property type="entry name" value="RBD_domain_sf"/>
</dbReference>
<dbReference type="Pfam" id="PF00076">
    <property type="entry name" value="RRM_1"/>
    <property type="match status" value="1"/>
</dbReference>
<dbReference type="CDD" id="cd12421">
    <property type="entry name" value="RRM1_PTBP1_hnRNPL_like"/>
    <property type="match status" value="1"/>
</dbReference>
<dbReference type="Gene3D" id="3.30.70.330">
    <property type="match status" value="1"/>
</dbReference>
<evidence type="ECO:0000313" key="4">
    <source>
        <dbReference type="Proteomes" id="UP000278807"/>
    </source>
</evidence>
<dbReference type="PANTHER" id="PTHR15592">
    <property type="entry name" value="MATRIN 3/NUCLEAR PROTEIN 220-RELATED"/>
    <property type="match status" value="1"/>
</dbReference>
<sequence>MFLGPDGIKPMDFTLGSVFGCAIQPNSQQDNLFLNRLLYLAATGYELRKRSLNPADEFVNTAVTLSAKRPRVEVLPTPTTCILPSRVLHVRNLPTDITETDIVKLAMPFGLIANLVLTKKTGQALIEMTSVDVAAKMLEYYQFYPPFFHGSEESAILQFSKYQNLELTGISRPVSEAIAMANEHFLRCVAENPTRPRVLRVFLEPAPHNQLNYMDYFKLG</sequence>
<keyword evidence="1" id="KW-0694">RNA-binding</keyword>
<dbReference type="PROSITE" id="PS50102">
    <property type="entry name" value="RRM"/>
    <property type="match status" value="1"/>
</dbReference>
<proteinExistence type="predicted"/>
<accession>A0A158QH52</accession>
<dbReference type="WBParaSite" id="HNAJ_0000148201-mRNA-1">
    <property type="protein sequence ID" value="HNAJ_0000148201-mRNA-1"/>
    <property type="gene ID" value="HNAJ_0000148201"/>
</dbReference>
<organism evidence="5">
    <name type="scientific">Rodentolepis nana</name>
    <name type="common">Dwarf tapeworm</name>
    <name type="synonym">Hymenolepis nana</name>
    <dbReference type="NCBI Taxonomy" id="102285"/>
    <lineage>
        <taxon>Eukaryota</taxon>
        <taxon>Metazoa</taxon>
        <taxon>Spiralia</taxon>
        <taxon>Lophotrochozoa</taxon>
        <taxon>Platyhelminthes</taxon>
        <taxon>Cestoda</taxon>
        <taxon>Eucestoda</taxon>
        <taxon>Cyclophyllidea</taxon>
        <taxon>Hymenolepididae</taxon>
        <taxon>Rodentolepis</taxon>
    </lineage>
</organism>
<feature type="domain" description="RRM" evidence="2">
    <location>
        <begin position="86"/>
        <end position="162"/>
    </location>
</feature>
<evidence type="ECO:0000259" key="2">
    <source>
        <dbReference type="PROSITE" id="PS50102"/>
    </source>
</evidence>
<evidence type="ECO:0000313" key="5">
    <source>
        <dbReference type="WBParaSite" id="HNAJ_0000148201-mRNA-1"/>
    </source>
</evidence>
<dbReference type="InterPro" id="IPR000504">
    <property type="entry name" value="RRM_dom"/>
</dbReference>
<keyword evidence="4" id="KW-1185">Reference proteome</keyword>
<dbReference type="EMBL" id="UZAE01000582">
    <property type="protein sequence ID" value="VDN97340.1"/>
    <property type="molecule type" value="Genomic_DNA"/>
</dbReference>
<dbReference type="SMART" id="SM00360">
    <property type="entry name" value="RRM"/>
    <property type="match status" value="1"/>
</dbReference>
<dbReference type="SUPFAM" id="SSF54928">
    <property type="entry name" value="RNA-binding domain, RBD"/>
    <property type="match status" value="1"/>
</dbReference>
<evidence type="ECO:0000256" key="1">
    <source>
        <dbReference type="PROSITE-ProRule" id="PRU00176"/>
    </source>
</evidence>
<name>A0A158QH52_RODNA</name>
<gene>
    <name evidence="3" type="ORF">HNAJ_LOCUS1481</name>
</gene>
<dbReference type="OrthoDB" id="296632at2759"/>
<protein>
    <submittedName>
        <fullName evidence="5">RRM domain-containing protein</fullName>
    </submittedName>
</protein>
<dbReference type="AlphaFoldDB" id="A0A158QH52"/>
<reference evidence="5" key="1">
    <citation type="submission" date="2016-04" db="UniProtKB">
        <authorList>
            <consortium name="WormBaseParasite"/>
        </authorList>
    </citation>
    <scope>IDENTIFICATION</scope>
</reference>
<evidence type="ECO:0000313" key="3">
    <source>
        <dbReference type="EMBL" id="VDN97340.1"/>
    </source>
</evidence>